<sequence length="100" mass="10498">MSMMLGDILALAKASAPGMAKWLESSSPEMHGQVRATAAAAGLTATGFVRMAVADFSRAASEEDWATLMSALRDSGDPGQTCLHAMIHWRLAASDCGSHF</sequence>
<dbReference type="AlphaFoldDB" id="A0A7W6PVS3"/>
<proteinExistence type="predicted"/>
<comment type="caution">
    <text evidence="1">The sequence shown here is derived from an EMBL/GenBank/DDBJ whole genome shotgun (WGS) entry which is preliminary data.</text>
</comment>
<accession>A0A7W6PVS3</accession>
<reference evidence="1 2" key="1">
    <citation type="submission" date="2020-08" db="EMBL/GenBank/DDBJ databases">
        <title>Genomic Encyclopedia of Type Strains, Phase IV (KMG-IV): sequencing the most valuable type-strain genomes for metagenomic binning, comparative biology and taxonomic classification.</title>
        <authorList>
            <person name="Goeker M."/>
        </authorList>
    </citation>
    <scope>NUCLEOTIDE SEQUENCE [LARGE SCALE GENOMIC DNA]</scope>
    <source>
        <strain evidence="1 2">DSM 19371</strain>
    </source>
</reference>
<organism evidence="1 2">
    <name type="scientific">Sphingobium scionense</name>
    <dbReference type="NCBI Taxonomy" id="1404341"/>
    <lineage>
        <taxon>Bacteria</taxon>
        <taxon>Pseudomonadati</taxon>
        <taxon>Pseudomonadota</taxon>
        <taxon>Alphaproteobacteria</taxon>
        <taxon>Sphingomonadales</taxon>
        <taxon>Sphingomonadaceae</taxon>
        <taxon>Sphingobium</taxon>
    </lineage>
</organism>
<evidence type="ECO:0000313" key="1">
    <source>
        <dbReference type="EMBL" id="MBB4149725.1"/>
    </source>
</evidence>
<gene>
    <name evidence="1" type="ORF">GGQ90_003517</name>
</gene>
<dbReference type="EMBL" id="JACIEU010000014">
    <property type="protein sequence ID" value="MBB4149725.1"/>
    <property type="molecule type" value="Genomic_DNA"/>
</dbReference>
<dbReference type="Proteomes" id="UP000590524">
    <property type="component" value="Unassembled WGS sequence"/>
</dbReference>
<evidence type="ECO:0000313" key="2">
    <source>
        <dbReference type="Proteomes" id="UP000590524"/>
    </source>
</evidence>
<dbReference type="RefSeq" id="WP_188083226.1">
    <property type="nucleotide sequence ID" value="NZ_JACIEU010000014.1"/>
</dbReference>
<name>A0A7W6PVS3_9SPHN</name>
<protein>
    <submittedName>
        <fullName evidence="1">Uncharacterized protein</fullName>
    </submittedName>
</protein>
<keyword evidence="2" id="KW-1185">Reference proteome</keyword>